<dbReference type="AlphaFoldDB" id="A0A8J3FYD8"/>
<gene>
    <name evidence="1" type="ORF">GCM10012275_47080</name>
</gene>
<evidence type="ECO:0000313" key="2">
    <source>
        <dbReference type="Proteomes" id="UP000637578"/>
    </source>
</evidence>
<organism evidence="1 2">
    <name type="scientific">Longimycelium tulufanense</name>
    <dbReference type="NCBI Taxonomy" id="907463"/>
    <lineage>
        <taxon>Bacteria</taxon>
        <taxon>Bacillati</taxon>
        <taxon>Actinomycetota</taxon>
        <taxon>Actinomycetes</taxon>
        <taxon>Pseudonocardiales</taxon>
        <taxon>Pseudonocardiaceae</taxon>
        <taxon>Longimycelium</taxon>
    </lineage>
</organism>
<reference evidence="1" key="2">
    <citation type="submission" date="2020-09" db="EMBL/GenBank/DDBJ databases">
        <authorList>
            <person name="Sun Q."/>
            <person name="Zhou Y."/>
        </authorList>
    </citation>
    <scope>NUCLEOTIDE SEQUENCE</scope>
    <source>
        <strain evidence="1">CGMCC 4.5737</strain>
    </source>
</reference>
<keyword evidence="2" id="KW-1185">Reference proteome</keyword>
<sequence length="58" mass="5869">MAATTIAMATARTGAATPAPTVRAEPNRVLAALRTAGRFAGHFAVALVTVFVVGDSEL</sequence>
<evidence type="ECO:0000313" key="1">
    <source>
        <dbReference type="EMBL" id="GGM71194.1"/>
    </source>
</evidence>
<dbReference type="Proteomes" id="UP000637578">
    <property type="component" value="Unassembled WGS sequence"/>
</dbReference>
<protein>
    <submittedName>
        <fullName evidence="1">Uncharacterized protein</fullName>
    </submittedName>
</protein>
<name>A0A8J3FYD8_9PSEU</name>
<dbReference type="EMBL" id="BMMK01000026">
    <property type="protein sequence ID" value="GGM71194.1"/>
    <property type="molecule type" value="Genomic_DNA"/>
</dbReference>
<accession>A0A8J3FYD8</accession>
<proteinExistence type="predicted"/>
<dbReference type="RefSeq" id="WP_189060593.1">
    <property type="nucleotide sequence ID" value="NZ_BMMK01000026.1"/>
</dbReference>
<comment type="caution">
    <text evidence="1">The sequence shown here is derived from an EMBL/GenBank/DDBJ whole genome shotgun (WGS) entry which is preliminary data.</text>
</comment>
<reference evidence="1" key="1">
    <citation type="journal article" date="2014" name="Int. J. Syst. Evol. Microbiol.">
        <title>Complete genome sequence of Corynebacterium casei LMG S-19264T (=DSM 44701T), isolated from a smear-ripened cheese.</title>
        <authorList>
            <consortium name="US DOE Joint Genome Institute (JGI-PGF)"/>
            <person name="Walter F."/>
            <person name="Albersmeier A."/>
            <person name="Kalinowski J."/>
            <person name="Ruckert C."/>
        </authorList>
    </citation>
    <scope>NUCLEOTIDE SEQUENCE</scope>
    <source>
        <strain evidence="1">CGMCC 4.5737</strain>
    </source>
</reference>